<keyword evidence="5" id="KW-1185">Reference proteome</keyword>
<dbReference type="PANTHER" id="PTHR43465">
    <property type="entry name" value="DUF1680 DOMAIN PROTEIN (AFU_ORTHOLOGUE AFUA_1G08910)"/>
    <property type="match status" value="1"/>
</dbReference>
<evidence type="ECO:0000313" key="4">
    <source>
        <dbReference type="EMBL" id="CTP84524.1"/>
    </source>
</evidence>
<dbReference type="SUPFAM" id="SSF48208">
    <property type="entry name" value="Six-hairpin glycosidases"/>
    <property type="match status" value="1"/>
</dbReference>
<feature type="domain" description="Non-reducing end beta-L-arabinofuranosidase-like GH127 middle" evidence="2">
    <location>
        <begin position="442"/>
        <end position="539"/>
    </location>
</feature>
<dbReference type="InterPro" id="IPR049046">
    <property type="entry name" value="Beta-AFase-like_GH127_middle"/>
</dbReference>
<evidence type="ECO:0000259" key="3">
    <source>
        <dbReference type="Pfam" id="PF20737"/>
    </source>
</evidence>
<dbReference type="AlphaFoldDB" id="A0A0K2ZJV8"/>
<dbReference type="InterPro" id="IPR008928">
    <property type="entry name" value="6-hairpin_glycosidase_sf"/>
</dbReference>
<dbReference type="EMBL" id="CXOI01000016">
    <property type="protein sequence ID" value="CTP84524.1"/>
    <property type="molecule type" value="Genomic_DNA"/>
</dbReference>
<dbReference type="InterPro" id="IPR012878">
    <property type="entry name" value="Beta-AFase-like_GH127_cat"/>
</dbReference>
<name>A0A0K2ZJV8_9XANT</name>
<dbReference type="GO" id="GO:0005975">
    <property type="term" value="P:carbohydrate metabolic process"/>
    <property type="evidence" value="ECO:0007669"/>
    <property type="project" value="InterPro"/>
</dbReference>
<feature type="domain" description="Non-reducing end beta-L-arabinofuranosidase-like GH127 C-terminal" evidence="3">
    <location>
        <begin position="541"/>
        <end position="658"/>
    </location>
</feature>
<evidence type="ECO:0008006" key="6">
    <source>
        <dbReference type="Google" id="ProtNLM"/>
    </source>
</evidence>
<dbReference type="RefSeq" id="WP_053834520.1">
    <property type="nucleotide sequence ID" value="NZ_CXOI01000016.1"/>
</dbReference>
<dbReference type="Pfam" id="PF20736">
    <property type="entry name" value="Glyco_hydro127M"/>
    <property type="match status" value="1"/>
</dbReference>
<dbReference type="Proteomes" id="UP000046187">
    <property type="component" value="Unassembled WGS sequence"/>
</dbReference>
<evidence type="ECO:0000259" key="2">
    <source>
        <dbReference type="Pfam" id="PF20736"/>
    </source>
</evidence>
<protein>
    <recommendedName>
        <fullName evidence="6">Glycoside hydrolase family 127 protein</fullName>
    </recommendedName>
</protein>
<feature type="domain" description="Non-reducing end beta-L-arabinofuranosidase-like GH127 catalytic" evidence="1">
    <location>
        <begin position="17"/>
        <end position="432"/>
    </location>
</feature>
<sequence>MPHSLAPPPELPLDRLRIADPFWQRYQRLVQEVVLPYQWDALNDNVADAEPSHAIENFRIAAGRSDGAFYGMVFQDSDVAKWLEAVAYLLAQHPDPALERDADATIELIGAAQQADGYLNTYFTVKAPEQRWTNLAECHELYCAGHMIEAGVAYHQATGKRALLDIVCRLADHIDATFGPGPQQLHGYPGHPEIELALMRLYEATGEPRYLALTRYFVEQRGTTPHYYDEEYEKRGRSFFWGGHGPAWMIEDKAYSQAHVPVALQTTAVGHAVRFVYLYAGVAHLARHSGDAELRATCERLWENTTQRQLYLTGAIGAQSYGEAFSVDYDLPNDTAYNESCASIGLMMFANRMLQLAPDSRYADVMERALYNTVLAGMALDGRHFFYVNPLEVHPPTVHGNHGFDHVKPVRQRWFGCACCPPNIARVLTSLGHYLYTRRDDTLYVNLYVGSDAAFDVGGQTLTLRQRGEYPWQEQVELSVDCDAPVEAALALRLPDWCRAPQLQLNGEAVAIAAHLQHGYCVLRRRWQRGDTLHLHLPMPVMRVSGHPRVRHLAGKVALQRGPLVYCLEQADNGTQLHQLRLPADAAIRTEPGSGTLAGQVLLRAEGERLHGHDDAQADAMPLYRYDAPPPSRQAQTLTFVPYFAWANRGEGEMRVWVDASGDD</sequence>
<proteinExistence type="predicted"/>
<dbReference type="InterPro" id="IPR049174">
    <property type="entry name" value="Beta-AFase-like"/>
</dbReference>
<evidence type="ECO:0000259" key="1">
    <source>
        <dbReference type="Pfam" id="PF07944"/>
    </source>
</evidence>
<dbReference type="PANTHER" id="PTHR43465:SF2">
    <property type="entry name" value="DUF1680 DOMAIN PROTEIN (AFU_ORTHOLOGUE AFUA_1G08910)"/>
    <property type="match status" value="1"/>
</dbReference>
<accession>A0A0K2ZJV8</accession>
<gene>
    <name evidence="4" type="ORF">XTALMG727_1013</name>
</gene>
<dbReference type="InterPro" id="IPR049049">
    <property type="entry name" value="Beta-AFase-like_GH127_C"/>
</dbReference>
<reference evidence="5" key="1">
    <citation type="submission" date="2015-07" db="EMBL/GenBank/DDBJ databases">
        <authorList>
            <person name="Wibberg D."/>
        </authorList>
    </citation>
    <scope>NUCLEOTIDE SEQUENCE [LARGE SCALE GENOMIC DNA]</scope>
</reference>
<dbReference type="Pfam" id="PF20737">
    <property type="entry name" value="Glyco_hydro127C"/>
    <property type="match status" value="1"/>
</dbReference>
<dbReference type="Pfam" id="PF07944">
    <property type="entry name" value="Beta-AFase-like_GH127_cat"/>
    <property type="match status" value="1"/>
</dbReference>
<evidence type="ECO:0000313" key="5">
    <source>
        <dbReference type="Proteomes" id="UP000046187"/>
    </source>
</evidence>
<organism evidence="4 5">
    <name type="scientific">Xanthomonas graminis pv. arrhenatheri LMG 727</name>
    <dbReference type="NCBI Taxonomy" id="1195923"/>
    <lineage>
        <taxon>Bacteria</taxon>
        <taxon>Pseudomonadati</taxon>
        <taxon>Pseudomonadota</taxon>
        <taxon>Gammaproteobacteria</taxon>
        <taxon>Lysobacterales</taxon>
        <taxon>Lysobacteraceae</taxon>
        <taxon>Xanthomonas</taxon>
        <taxon>Xanthomonas translucens group</taxon>
        <taxon>Xanthomonas graminis</taxon>
    </lineage>
</organism>